<gene>
    <name evidence="4" type="ORF">SAMN05421736_10699</name>
</gene>
<dbReference type="PANTHER" id="PTHR47396:SF1">
    <property type="entry name" value="ATP-DEPENDENT HELICASE IRC3-RELATED"/>
    <property type="match status" value="1"/>
</dbReference>
<dbReference type="InterPro" id="IPR027417">
    <property type="entry name" value="P-loop_NTPase"/>
</dbReference>
<proteinExistence type="predicted"/>
<dbReference type="GO" id="GO:0005524">
    <property type="term" value="F:ATP binding"/>
    <property type="evidence" value="ECO:0007669"/>
    <property type="project" value="InterPro"/>
</dbReference>
<dbReference type="InterPro" id="IPR050742">
    <property type="entry name" value="Helicase_Restrict-Modif_Enz"/>
</dbReference>
<organism evidence="4 5">
    <name type="scientific">Evansella caseinilytica</name>
    <dbReference type="NCBI Taxonomy" id="1503961"/>
    <lineage>
        <taxon>Bacteria</taxon>
        <taxon>Bacillati</taxon>
        <taxon>Bacillota</taxon>
        <taxon>Bacilli</taxon>
        <taxon>Bacillales</taxon>
        <taxon>Bacillaceae</taxon>
        <taxon>Evansella</taxon>
    </lineage>
</organism>
<dbReference type="Proteomes" id="UP000198935">
    <property type="component" value="Unassembled WGS sequence"/>
</dbReference>
<dbReference type="GO" id="GO:0016787">
    <property type="term" value="F:hydrolase activity"/>
    <property type="evidence" value="ECO:0007669"/>
    <property type="project" value="InterPro"/>
</dbReference>
<reference evidence="5" key="1">
    <citation type="submission" date="2016-10" db="EMBL/GenBank/DDBJ databases">
        <authorList>
            <person name="Varghese N."/>
            <person name="Submissions S."/>
        </authorList>
    </citation>
    <scope>NUCLEOTIDE SEQUENCE [LARGE SCALE GENOMIC DNA]</scope>
    <source>
        <strain evidence="5">SP</strain>
    </source>
</reference>
<keyword evidence="2" id="KW-0472">Membrane</keyword>
<keyword evidence="2" id="KW-0812">Transmembrane</keyword>
<dbReference type="SMART" id="SM00382">
    <property type="entry name" value="AAA"/>
    <property type="match status" value="1"/>
</dbReference>
<feature type="domain" description="Helicase ATP-binding" evidence="3">
    <location>
        <begin position="30"/>
        <end position="222"/>
    </location>
</feature>
<evidence type="ECO:0000259" key="3">
    <source>
        <dbReference type="PROSITE" id="PS51192"/>
    </source>
</evidence>
<feature type="transmembrane region" description="Helical" evidence="2">
    <location>
        <begin position="695"/>
        <end position="717"/>
    </location>
</feature>
<dbReference type="SMART" id="SM00487">
    <property type="entry name" value="DEXDc"/>
    <property type="match status" value="1"/>
</dbReference>
<dbReference type="SUPFAM" id="SSF52540">
    <property type="entry name" value="P-loop containing nucleoside triphosphate hydrolases"/>
    <property type="match status" value="2"/>
</dbReference>
<dbReference type="Gene3D" id="3.40.50.300">
    <property type="entry name" value="P-loop containing nucleotide triphosphate hydrolases"/>
    <property type="match status" value="2"/>
</dbReference>
<evidence type="ECO:0000256" key="2">
    <source>
        <dbReference type="SAM" id="Phobius"/>
    </source>
</evidence>
<dbReference type="PANTHER" id="PTHR47396">
    <property type="entry name" value="TYPE I RESTRICTION ENZYME ECOKI R PROTEIN"/>
    <property type="match status" value="1"/>
</dbReference>
<dbReference type="EMBL" id="FNPI01000006">
    <property type="protein sequence ID" value="SDZ10615.1"/>
    <property type="molecule type" value="Genomic_DNA"/>
</dbReference>
<keyword evidence="1" id="KW-0175">Coiled coil</keyword>
<dbReference type="GO" id="GO:0003677">
    <property type="term" value="F:DNA binding"/>
    <property type="evidence" value="ECO:0007669"/>
    <property type="project" value="InterPro"/>
</dbReference>
<dbReference type="Pfam" id="PF04851">
    <property type="entry name" value="ResIII"/>
    <property type="match status" value="1"/>
</dbReference>
<evidence type="ECO:0000313" key="4">
    <source>
        <dbReference type="EMBL" id="SDZ10615.1"/>
    </source>
</evidence>
<protein>
    <submittedName>
        <fullName evidence="4">Type III restriction enzyme, res subunit</fullName>
    </submittedName>
</protein>
<keyword evidence="2" id="KW-1133">Transmembrane helix</keyword>
<evidence type="ECO:0000313" key="5">
    <source>
        <dbReference type="Proteomes" id="UP000198935"/>
    </source>
</evidence>
<dbReference type="PROSITE" id="PS51192">
    <property type="entry name" value="HELICASE_ATP_BIND_1"/>
    <property type="match status" value="1"/>
</dbReference>
<accession>A0A1H3QC63</accession>
<dbReference type="InterPro" id="IPR003593">
    <property type="entry name" value="AAA+_ATPase"/>
</dbReference>
<evidence type="ECO:0000256" key="1">
    <source>
        <dbReference type="SAM" id="Coils"/>
    </source>
</evidence>
<sequence>MVITKMHSFPDNLSFRYPWRSYQEKVLNQLGHHLSNRHLHLVAPPGSGKTVLGLEVMLRLNEPTFIVAPTLAIKNQWADRFVELFLQTSKQPDWISTDIRKPAFVTITTYQSLHSLYQRASSKDTIHSNEEAEQEEAIADLESSEEAAANAREAEAIMDAIRSVGVKTLILDEAHHLRTGWWRSTITFRDSLHAPAVIALTATPPYDVSAAEWQRYIDLCGPIDLEISVPELVREAELCPHQDFIYASMPSKEEIAFVGAFQQEVRAVQKEILVNSAIIQLLEKHPWIADCEKHIEDILSSPSYFSSMLIFLREAGSMAWEQGLPLLGESDEKLPRLDEEWLEELLNGFLFRDRHIDPKDTAVKQLRRRLHRTGAIERRKVYLRSNPSIDRMLIQSVSKLDSINSIVDFEVGQLGDGLRLVILADYIRLPDLPKASGDEKPLTRLGVIPIFESIRRRLGRRVSLGVLTGSIVIVPQDSLPLLEKSAEELEMSFSCRPLPHDADYVIVEVTGAGRQQLVSAVTAVFSNGGIQVLVGTAALLGEGWDAPSVNTLIMASYVGTFMLSNQMRGRAIRTDRMKPEKTSNIWHLVCVDRKEKLGGSDMQTVTRRFQSLVGLAFDRDSVETGIGRMNLPPPPFSEVSIEKMNDWMLTYAGRREELSVRWNRAIVNKLEMVEELKTAKELLPRPFKSPHTLKALVVFGMVSGLIYLFDIFDFLIYYPKMSLLMKLLIAGGIALLVSWPFLFKAIRLYLRHGTLESSMVELGQALYGTLHHIGLIETAPSPDRVGAEQDIDGHVMCWMNGGTTHEQTVFVKALQELLDPVDNPRYLLIRKEDSKYLKRKDYHAVPQEIGRRKEHAEYFLAQWEKHIGKGEIVYTRTKEGRKLLLKARMQAMSAAFVKKGERISVWR</sequence>
<dbReference type="InterPro" id="IPR006935">
    <property type="entry name" value="Helicase/UvrB_N"/>
</dbReference>
<feature type="transmembrane region" description="Helical" evidence="2">
    <location>
        <begin position="723"/>
        <end position="743"/>
    </location>
</feature>
<dbReference type="CDD" id="cd18785">
    <property type="entry name" value="SF2_C"/>
    <property type="match status" value="1"/>
</dbReference>
<feature type="coiled-coil region" evidence="1">
    <location>
        <begin position="127"/>
        <end position="154"/>
    </location>
</feature>
<dbReference type="STRING" id="1503961.SAMN05421736_10699"/>
<keyword evidence="5" id="KW-1185">Reference proteome</keyword>
<dbReference type="InterPro" id="IPR014001">
    <property type="entry name" value="Helicase_ATP-bd"/>
</dbReference>
<dbReference type="AlphaFoldDB" id="A0A1H3QC63"/>
<name>A0A1H3QC63_9BACI</name>
<dbReference type="GO" id="GO:0005829">
    <property type="term" value="C:cytosol"/>
    <property type="evidence" value="ECO:0007669"/>
    <property type="project" value="TreeGrafter"/>
</dbReference>